<reference evidence="2" key="1">
    <citation type="submission" date="2021-07" db="EMBL/GenBank/DDBJ databases">
        <authorList>
            <person name="Branca A.L. A."/>
        </authorList>
    </citation>
    <scope>NUCLEOTIDE SEQUENCE</scope>
</reference>
<dbReference type="Proteomes" id="UP001152592">
    <property type="component" value="Unassembled WGS sequence"/>
</dbReference>
<keyword evidence="1" id="KW-0732">Signal</keyword>
<comment type="caution">
    <text evidence="2">The sequence shown here is derived from an EMBL/GenBank/DDBJ whole genome shotgun (WGS) entry which is preliminary data.</text>
</comment>
<dbReference type="AlphaFoldDB" id="A0A9W4JD29"/>
<organism evidence="2 3">
    <name type="scientific">Penicillium salamii</name>
    <dbReference type="NCBI Taxonomy" id="1612424"/>
    <lineage>
        <taxon>Eukaryota</taxon>
        <taxon>Fungi</taxon>
        <taxon>Dikarya</taxon>
        <taxon>Ascomycota</taxon>
        <taxon>Pezizomycotina</taxon>
        <taxon>Eurotiomycetes</taxon>
        <taxon>Eurotiomycetidae</taxon>
        <taxon>Eurotiales</taxon>
        <taxon>Aspergillaceae</taxon>
        <taxon>Penicillium</taxon>
    </lineage>
</organism>
<feature type="chain" id="PRO_5040866844" description="Secreted protein" evidence="1">
    <location>
        <begin position="18"/>
        <end position="85"/>
    </location>
</feature>
<evidence type="ECO:0000256" key="1">
    <source>
        <dbReference type="SAM" id="SignalP"/>
    </source>
</evidence>
<evidence type="ECO:0000313" key="2">
    <source>
        <dbReference type="EMBL" id="CAG8392518.1"/>
    </source>
</evidence>
<protein>
    <recommendedName>
        <fullName evidence="4">Secreted protein</fullName>
    </recommendedName>
</protein>
<dbReference type="EMBL" id="CAJVPD010000246">
    <property type="protein sequence ID" value="CAG8392518.1"/>
    <property type="molecule type" value="Genomic_DNA"/>
</dbReference>
<feature type="signal peptide" evidence="1">
    <location>
        <begin position="1"/>
        <end position="17"/>
    </location>
</feature>
<gene>
    <name evidence="2" type="ORF">PSALAMII_LOCUS6839</name>
</gene>
<accession>A0A9W4JD29</accession>
<proteinExistence type="predicted"/>
<sequence>MLIKYPLLLRFVHMTTWAPLDYILCCSRYVRPPRYTWIWANGKSFSGVSKRCRFQLIASSVLQLISPRLAGEDSGRRSKIAICRI</sequence>
<name>A0A9W4JD29_9EURO</name>
<evidence type="ECO:0008006" key="4">
    <source>
        <dbReference type="Google" id="ProtNLM"/>
    </source>
</evidence>
<evidence type="ECO:0000313" key="3">
    <source>
        <dbReference type="Proteomes" id="UP001152592"/>
    </source>
</evidence>
<dbReference type="OrthoDB" id="1911748at2759"/>